<dbReference type="AlphaFoldDB" id="A0A5C6FUD0"/>
<dbReference type="Gene3D" id="3.40.630.30">
    <property type="match status" value="1"/>
</dbReference>
<sequence>MPDTVSEISTTRFAASHALPSGQGESRDPSGNHQPTVPAGRWTAPSVDNGQTSLIAAATTKPIAVRCLSLDELDSQAVESWSQLREGRSEFQSPFFSHRFAQAVQRARGDVQVAVASQRNRIVGLLPFHRRGRVAYPVGRFFNDAHQLITASDATVDWIDLLRQLSLRSFDAHAMTGVNDRDRDRFRMRTVQSFACELGDDSRDYLNRLGRDHKTIGRQPQKTRKMQREVGTVRWELDCREPAVLDQVIAWKRDQYRRTHILDLFKPDWTRRMIGDLHSNLGSDAADLGRCSSRGLLSVLWVDGRPAAGHFGMIESGRLHYWFPAYDPALGRYSPGTALFRGIIEAASDHGITMIDMGYGEQPYKRKQTDTVTEVSAGCISRCKVHRTYRFLERMLVHAAQSIPMKESVKRIVRATTPDAGIGKLR</sequence>
<feature type="domain" description="BioF2-like acetyltransferase" evidence="2">
    <location>
        <begin position="222"/>
        <end position="366"/>
    </location>
</feature>
<reference evidence="3 4" key="1">
    <citation type="submission" date="2019-02" db="EMBL/GenBank/DDBJ databases">
        <title>Deep-cultivation of Planctomycetes and their phenomic and genomic characterization uncovers novel biology.</title>
        <authorList>
            <person name="Wiegand S."/>
            <person name="Jogler M."/>
            <person name="Boedeker C."/>
            <person name="Pinto D."/>
            <person name="Vollmers J."/>
            <person name="Rivas-Marin E."/>
            <person name="Kohn T."/>
            <person name="Peeters S.H."/>
            <person name="Heuer A."/>
            <person name="Rast P."/>
            <person name="Oberbeckmann S."/>
            <person name="Bunk B."/>
            <person name="Jeske O."/>
            <person name="Meyerdierks A."/>
            <person name="Storesund J.E."/>
            <person name="Kallscheuer N."/>
            <person name="Luecker S."/>
            <person name="Lage O.M."/>
            <person name="Pohl T."/>
            <person name="Merkel B.J."/>
            <person name="Hornburger P."/>
            <person name="Mueller R.-W."/>
            <person name="Bruemmer F."/>
            <person name="Labrenz M."/>
            <person name="Spormann A.M."/>
            <person name="Op Den Camp H."/>
            <person name="Overmann J."/>
            <person name="Amann R."/>
            <person name="Jetten M.S.M."/>
            <person name="Mascher T."/>
            <person name="Medema M.H."/>
            <person name="Devos D.P."/>
            <person name="Kaster A.-K."/>
            <person name="Ovreas L."/>
            <person name="Rohde M."/>
            <person name="Galperin M.Y."/>
            <person name="Jogler C."/>
        </authorList>
    </citation>
    <scope>NUCLEOTIDE SEQUENCE [LARGE SCALE GENOMIC DNA]</scope>
    <source>
        <strain evidence="3 4">V7</strain>
    </source>
</reference>
<comment type="caution">
    <text evidence="3">The sequence shown here is derived from an EMBL/GenBank/DDBJ whole genome shotgun (WGS) entry which is preliminary data.</text>
</comment>
<dbReference type="SUPFAM" id="SSF55729">
    <property type="entry name" value="Acyl-CoA N-acyltransferases (Nat)"/>
    <property type="match status" value="1"/>
</dbReference>
<evidence type="ECO:0000313" key="3">
    <source>
        <dbReference type="EMBL" id="TWU65951.1"/>
    </source>
</evidence>
<dbReference type="EMBL" id="SJPZ01000001">
    <property type="protein sequence ID" value="TWU65951.1"/>
    <property type="molecule type" value="Genomic_DNA"/>
</dbReference>
<dbReference type="Pfam" id="PF13480">
    <property type="entry name" value="Acetyltransf_6"/>
    <property type="match status" value="1"/>
</dbReference>
<protein>
    <recommendedName>
        <fullName evidence="2">BioF2-like acetyltransferase domain-containing protein</fullName>
    </recommendedName>
</protein>
<proteinExistence type="predicted"/>
<feature type="compositionally biased region" description="Polar residues" evidence="1">
    <location>
        <begin position="1"/>
        <end position="13"/>
    </location>
</feature>
<dbReference type="Proteomes" id="UP000316476">
    <property type="component" value="Unassembled WGS sequence"/>
</dbReference>
<organism evidence="3 4">
    <name type="scientific">Crateriforma conspicua</name>
    <dbReference type="NCBI Taxonomy" id="2527996"/>
    <lineage>
        <taxon>Bacteria</taxon>
        <taxon>Pseudomonadati</taxon>
        <taxon>Planctomycetota</taxon>
        <taxon>Planctomycetia</taxon>
        <taxon>Planctomycetales</taxon>
        <taxon>Planctomycetaceae</taxon>
        <taxon>Crateriforma</taxon>
    </lineage>
</organism>
<feature type="region of interest" description="Disordered" evidence="1">
    <location>
        <begin position="1"/>
        <end position="46"/>
    </location>
</feature>
<evidence type="ECO:0000256" key="1">
    <source>
        <dbReference type="SAM" id="MobiDB-lite"/>
    </source>
</evidence>
<gene>
    <name evidence="3" type="ORF">V7x_15070</name>
</gene>
<dbReference type="InterPro" id="IPR016181">
    <property type="entry name" value="Acyl_CoA_acyltransferase"/>
</dbReference>
<dbReference type="InterPro" id="IPR038740">
    <property type="entry name" value="BioF2-like_GNAT_dom"/>
</dbReference>
<evidence type="ECO:0000313" key="4">
    <source>
        <dbReference type="Proteomes" id="UP000316476"/>
    </source>
</evidence>
<evidence type="ECO:0000259" key="2">
    <source>
        <dbReference type="Pfam" id="PF13480"/>
    </source>
</evidence>
<accession>A0A5C6FUD0</accession>
<dbReference type="OrthoDB" id="4700839at2"/>
<name>A0A5C6FUD0_9PLAN</name>